<reference evidence="2" key="1">
    <citation type="submission" date="2018-05" db="EMBL/GenBank/DDBJ databases">
        <authorList>
            <person name="Lanie J.A."/>
            <person name="Ng W.-L."/>
            <person name="Kazmierczak K.M."/>
            <person name="Andrzejewski T.M."/>
            <person name="Davidsen T.M."/>
            <person name="Wayne K.J."/>
            <person name="Tettelin H."/>
            <person name="Glass J.I."/>
            <person name="Rusch D."/>
            <person name="Podicherti R."/>
            <person name="Tsui H.-C.T."/>
            <person name="Winkler M.E."/>
        </authorList>
    </citation>
    <scope>NUCLEOTIDE SEQUENCE</scope>
</reference>
<keyword evidence="1" id="KW-0472">Membrane</keyword>
<accession>A0A382WKN4</accession>
<sequence>MSIVKTYVYLFSTFDFKFFAVLDIFSLVSDCFSFSLDFKFVALQFNLAKNFNGEQSIISAE</sequence>
<evidence type="ECO:0000256" key="1">
    <source>
        <dbReference type="SAM" id="Phobius"/>
    </source>
</evidence>
<proteinExistence type="predicted"/>
<dbReference type="EMBL" id="UINC01160488">
    <property type="protein sequence ID" value="SVD59164.1"/>
    <property type="molecule type" value="Genomic_DNA"/>
</dbReference>
<evidence type="ECO:0000313" key="2">
    <source>
        <dbReference type="EMBL" id="SVD59164.1"/>
    </source>
</evidence>
<protein>
    <submittedName>
        <fullName evidence="2">Uncharacterized protein</fullName>
    </submittedName>
</protein>
<organism evidence="2">
    <name type="scientific">marine metagenome</name>
    <dbReference type="NCBI Taxonomy" id="408172"/>
    <lineage>
        <taxon>unclassified sequences</taxon>
        <taxon>metagenomes</taxon>
        <taxon>ecological metagenomes</taxon>
    </lineage>
</organism>
<dbReference type="AlphaFoldDB" id="A0A382WKN4"/>
<gene>
    <name evidence="2" type="ORF">METZ01_LOCUS412018</name>
</gene>
<keyword evidence="1" id="KW-1133">Transmembrane helix</keyword>
<name>A0A382WKN4_9ZZZZ</name>
<feature type="transmembrane region" description="Helical" evidence="1">
    <location>
        <begin position="7"/>
        <end position="28"/>
    </location>
</feature>
<keyword evidence="1" id="KW-0812">Transmembrane</keyword>